<gene>
    <name evidence="1" type="ordered locus">SGRA_0135</name>
</gene>
<dbReference type="STRING" id="984262.SGRA_0135"/>
<sequence>MDFSNLKEEDAKQLLMQYDAQQRQLFFQLQQVQTAIGKLHAVLNGDSSSEVNATPQVQPVNSAFIPVGYMYNGERVITQAAAEQPRKRPYTRNSPWPKFILDKLEEGQKTLSSREIYELGIKANVEDEMGFPDAGEVRRLISRALHRLSNQEKKISKFPLREGQGKGYNYALPAWVDKKGNLPDKYKSEDF</sequence>
<accession>H6L507</accession>
<dbReference type="KEGG" id="sgn:SGRA_0135"/>
<keyword evidence="2" id="KW-1185">Reference proteome</keyword>
<dbReference type="OrthoDB" id="799141at2"/>
<proteinExistence type="predicted"/>
<name>H6L507_SAPGL</name>
<evidence type="ECO:0000313" key="1">
    <source>
        <dbReference type="EMBL" id="AFC22879.1"/>
    </source>
</evidence>
<reference evidence="1 2" key="1">
    <citation type="journal article" date="2012" name="Stand. Genomic Sci.">
        <title>Complete genome sequencing and analysis of Saprospira grandis str. Lewin, a predatory marine bacterium.</title>
        <authorList>
            <person name="Saw J.H."/>
            <person name="Yuryev A."/>
            <person name="Kanbe M."/>
            <person name="Hou S."/>
            <person name="Young A.G."/>
            <person name="Aizawa S."/>
            <person name="Alam M."/>
        </authorList>
    </citation>
    <scope>NUCLEOTIDE SEQUENCE [LARGE SCALE GENOMIC DNA]</scope>
    <source>
        <strain evidence="1 2">Lewin</strain>
    </source>
</reference>
<organism evidence="1 2">
    <name type="scientific">Saprospira grandis (strain Lewin)</name>
    <dbReference type="NCBI Taxonomy" id="984262"/>
    <lineage>
        <taxon>Bacteria</taxon>
        <taxon>Pseudomonadati</taxon>
        <taxon>Bacteroidota</taxon>
        <taxon>Saprospiria</taxon>
        <taxon>Saprospirales</taxon>
        <taxon>Saprospiraceae</taxon>
        <taxon>Saprospira</taxon>
    </lineage>
</organism>
<dbReference type="EMBL" id="CP002831">
    <property type="protein sequence ID" value="AFC22879.1"/>
    <property type="molecule type" value="Genomic_DNA"/>
</dbReference>
<dbReference type="RefSeq" id="WP_014373129.1">
    <property type="nucleotide sequence ID" value="NC_016940.1"/>
</dbReference>
<dbReference type="HOGENOM" id="CLU_1420559_0_0_10"/>
<protein>
    <submittedName>
        <fullName evidence="1">Uncharacterized protein</fullName>
    </submittedName>
</protein>
<evidence type="ECO:0000313" key="2">
    <source>
        <dbReference type="Proteomes" id="UP000007519"/>
    </source>
</evidence>
<dbReference type="AlphaFoldDB" id="H6L507"/>
<dbReference type="Proteomes" id="UP000007519">
    <property type="component" value="Chromosome"/>
</dbReference>